<dbReference type="PANTHER" id="PTHR10788">
    <property type="entry name" value="TREHALOSE-6-PHOSPHATE SYNTHASE"/>
    <property type="match status" value="1"/>
</dbReference>
<evidence type="ECO:0000256" key="8">
    <source>
        <dbReference type="ARBA" id="ARBA00048039"/>
    </source>
</evidence>
<name>A0AAW9RC17_9GAMM</name>
<dbReference type="CDD" id="cd03788">
    <property type="entry name" value="GT20_TPS"/>
    <property type="match status" value="1"/>
</dbReference>
<evidence type="ECO:0000313" key="10">
    <source>
        <dbReference type="EMBL" id="MEJ8566419.1"/>
    </source>
</evidence>
<dbReference type="EC" id="2.4.1.15" evidence="4 9"/>
<comment type="caution">
    <text evidence="10">The sequence shown here is derived from an EMBL/GenBank/DDBJ whole genome shotgun (WGS) entry which is preliminary data.</text>
</comment>
<sequence>MTDASDQRLVIVSNRVARPKKKGAAAGGLAVGVLAALQEHGGVWFGWNGKLTDGEATDPEVITEENIDYATIALNEVDYEQYYNGYSNRVLWPVCHYMLDFIQYDAADFEGYRRVNAVFARKLMSILRPDDIIWVHDYHLIPLASELRAAGVTNPIGFFLHVPFPSYEAFRAVPGHEYLLRAMCAYDVLGFHTAGDLAAFETCVREPIIGADFLDDHVIRVPGGQLIADVFPIGIDVAQITDLAAAATGTEEVKKMFRSLEGRDLIIGVDRLDYSKALKQRLLSYERLLERYPDTRSHVTMMQIAPPTRTGVRTYDEIRSQLERTSGRINGRFAESDWVPIRYLNKGISRDQLMGFFRHAKVGLVTPVRDGMNLVAKEYVAAQDPADPGMLVLSSLAGAARELKSAVIVNPYDRDDVADGIATALAMPLEERKQRHADMIDVLRRNDITRWRTRFVEALLRKREFSKPA</sequence>
<protein>
    <recommendedName>
        <fullName evidence="5 9">Trehalose-6-phosphate synthase</fullName>
        <ecNumber evidence="4 9">2.4.1.15</ecNumber>
    </recommendedName>
    <alternativeName>
        <fullName evidence="9">Osmoregulatory trehalose synthesis protein A</fullName>
    </alternativeName>
    <alternativeName>
        <fullName evidence="9">UDP-glucose-glucosephosphate glucosyltransferase</fullName>
    </alternativeName>
</protein>
<evidence type="ECO:0000256" key="1">
    <source>
        <dbReference type="ARBA" id="ARBA00005199"/>
    </source>
</evidence>
<evidence type="ECO:0000313" key="11">
    <source>
        <dbReference type="Proteomes" id="UP001359886"/>
    </source>
</evidence>
<gene>
    <name evidence="10" type="primary">otsA</name>
    <name evidence="10" type="ORF">V3330_02170</name>
</gene>
<organism evidence="10 11">
    <name type="scientific">Elongatibacter sediminis</name>
    <dbReference type="NCBI Taxonomy" id="3119006"/>
    <lineage>
        <taxon>Bacteria</taxon>
        <taxon>Pseudomonadati</taxon>
        <taxon>Pseudomonadota</taxon>
        <taxon>Gammaproteobacteria</taxon>
        <taxon>Chromatiales</taxon>
        <taxon>Wenzhouxiangellaceae</taxon>
        <taxon>Elongatibacter</taxon>
    </lineage>
</organism>
<dbReference type="RefSeq" id="WP_354693738.1">
    <property type="nucleotide sequence ID" value="NZ_JAZHOG010000001.1"/>
</dbReference>
<evidence type="ECO:0000256" key="4">
    <source>
        <dbReference type="ARBA" id="ARBA00012538"/>
    </source>
</evidence>
<dbReference type="GO" id="GO:0003825">
    <property type="term" value="F:alpha,alpha-trehalose-phosphate synthase (UDP-forming) activity"/>
    <property type="evidence" value="ECO:0007669"/>
    <property type="project" value="UniProtKB-UniRule"/>
</dbReference>
<comment type="similarity">
    <text evidence="2 9">Belongs to the glycosyltransferase 20 family.</text>
</comment>
<keyword evidence="7 9" id="KW-0808">Transferase</keyword>
<keyword evidence="6 9" id="KW-0328">Glycosyltransferase</keyword>
<dbReference type="InterPro" id="IPR001830">
    <property type="entry name" value="Glyco_trans_20"/>
</dbReference>
<comment type="catalytic activity">
    <reaction evidence="8 9">
        <text>D-glucose 6-phosphate + UDP-alpha-D-glucose = alpha,alpha-trehalose 6-phosphate + UDP + H(+)</text>
        <dbReference type="Rhea" id="RHEA:18889"/>
        <dbReference type="ChEBI" id="CHEBI:15378"/>
        <dbReference type="ChEBI" id="CHEBI:58223"/>
        <dbReference type="ChEBI" id="CHEBI:58429"/>
        <dbReference type="ChEBI" id="CHEBI:58885"/>
        <dbReference type="ChEBI" id="CHEBI:61548"/>
        <dbReference type="EC" id="2.4.1.15"/>
    </reaction>
</comment>
<evidence type="ECO:0000256" key="6">
    <source>
        <dbReference type="ARBA" id="ARBA00022676"/>
    </source>
</evidence>
<dbReference type="FunFam" id="3.40.50.2000:FF:000024">
    <property type="entry name" value="Trehalose-6-phosphate synthase"/>
    <property type="match status" value="1"/>
</dbReference>
<evidence type="ECO:0000256" key="5">
    <source>
        <dbReference type="ARBA" id="ARBA00018539"/>
    </source>
</evidence>
<comment type="pathway">
    <text evidence="1 9">Glycan biosynthesis; trehalose biosynthesis.</text>
</comment>
<evidence type="ECO:0000256" key="9">
    <source>
        <dbReference type="RuleBase" id="RU362045"/>
    </source>
</evidence>
<dbReference type="PANTHER" id="PTHR10788:SF106">
    <property type="entry name" value="BCDNA.GH08860"/>
    <property type="match status" value="1"/>
</dbReference>
<proteinExistence type="inferred from homology"/>
<dbReference type="AlphaFoldDB" id="A0AAW9RC17"/>
<dbReference type="InterPro" id="IPR012766">
    <property type="entry name" value="Trehalose_OtsA"/>
</dbReference>
<evidence type="ECO:0000256" key="2">
    <source>
        <dbReference type="ARBA" id="ARBA00008799"/>
    </source>
</evidence>
<keyword evidence="11" id="KW-1185">Reference proteome</keyword>
<comment type="subunit">
    <text evidence="3 9">Homotetramer.</text>
</comment>
<dbReference type="Pfam" id="PF00982">
    <property type="entry name" value="Glyco_transf_20"/>
    <property type="match status" value="1"/>
</dbReference>
<dbReference type="NCBIfam" id="TIGR02400">
    <property type="entry name" value="trehalose_OtsA"/>
    <property type="match status" value="1"/>
</dbReference>
<reference evidence="10 11" key="1">
    <citation type="submission" date="2024-02" db="EMBL/GenBank/DDBJ databases">
        <title>A novel Wenzhouxiangellaceae bacterium, isolated from coastal sediments.</title>
        <authorList>
            <person name="Du Z.-J."/>
            <person name="Ye Y.-Q."/>
            <person name="Zhang X.-Y."/>
        </authorList>
    </citation>
    <scope>NUCLEOTIDE SEQUENCE [LARGE SCALE GENOMIC DNA]</scope>
    <source>
        <strain evidence="10 11">CH-27</strain>
    </source>
</reference>
<accession>A0AAW9RC17</accession>
<dbReference type="EMBL" id="JAZHOG010000001">
    <property type="protein sequence ID" value="MEJ8566419.1"/>
    <property type="molecule type" value="Genomic_DNA"/>
</dbReference>
<dbReference type="GO" id="GO:0005992">
    <property type="term" value="P:trehalose biosynthetic process"/>
    <property type="evidence" value="ECO:0007669"/>
    <property type="project" value="UniProtKB-UniRule"/>
</dbReference>
<comment type="function">
    <text evidence="9">Probably involved in the osmoprotection via the biosynthesis of trehalose. Catalyzes the transfer of glucose from UDP-alpha-D-glucose (UDP-Glc) to D-glucose 6-phosphate (Glc-6-P) to form trehalose-6-phosphate. Acts with retention of the anomeric configuration of the UDP-sugar donor.</text>
</comment>
<dbReference type="Gene3D" id="3.40.50.2000">
    <property type="entry name" value="Glycogen Phosphorylase B"/>
    <property type="match status" value="2"/>
</dbReference>
<evidence type="ECO:0000256" key="7">
    <source>
        <dbReference type="ARBA" id="ARBA00022679"/>
    </source>
</evidence>
<dbReference type="Proteomes" id="UP001359886">
    <property type="component" value="Unassembled WGS sequence"/>
</dbReference>
<evidence type="ECO:0000256" key="3">
    <source>
        <dbReference type="ARBA" id="ARBA00011881"/>
    </source>
</evidence>
<dbReference type="SUPFAM" id="SSF53756">
    <property type="entry name" value="UDP-Glycosyltransferase/glycogen phosphorylase"/>
    <property type="match status" value="1"/>
</dbReference>